<dbReference type="Pfam" id="PF00361">
    <property type="entry name" value="Proton_antipo_M"/>
    <property type="match status" value="1"/>
</dbReference>
<feature type="transmembrane region" description="Helical" evidence="16">
    <location>
        <begin position="316"/>
        <end position="338"/>
    </location>
</feature>
<dbReference type="GO" id="GO:0015990">
    <property type="term" value="P:electron transport coupled proton transport"/>
    <property type="evidence" value="ECO:0007669"/>
    <property type="project" value="TreeGrafter"/>
</dbReference>
<evidence type="ECO:0000256" key="12">
    <source>
        <dbReference type="ARBA" id="ARBA00023075"/>
    </source>
</evidence>
<dbReference type="PRINTS" id="PR01437">
    <property type="entry name" value="NUOXDRDTASE4"/>
</dbReference>
<keyword evidence="9 16" id="KW-0249">Electron transport</keyword>
<evidence type="ECO:0000256" key="10">
    <source>
        <dbReference type="ARBA" id="ARBA00022989"/>
    </source>
</evidence>
<dbReference type="GO" id="GO:0042773">
    <property type="term" value="P:ATP synthesis coupled electron transport"/>
    <property type="evidence" value="ECO:0007669"/>
    <property type="project" value="InterPro"/>
</dbReference>
<feature type="chain" id="PRO_5003705617" description="NADH-ubiquinone oxidoreductase chain 4" evidence="17">
    <location>
        <begin position="23"/>
        <end position="438"/>
    </location>
</feature>
<keyword evidence="12 16" id="KW-0830">Ubiquinone</keyword>
<feature type="transmembrane region" description="Helical" evidence="16">
    <location>
        <begin position="124"/>
        <end position="145"/>
    </location>
</feature>
<evidence type="ECO:0000256" key="2">
    <source>
        <dbReference type="ARBA" id="ARBA00009025"/>
    </source>
</evidence>
<evidence type="ECO:0000256" key="9">
    <source>
        <dbReference type="ARBA" id="ARBA00022982"/>
    </source>
</evidence>
<evidence type="ECO:0000256" key="11">
    <source>
        <dbReference type="ARBA" id="ARBA00023027"/>
    </source>
</evidence>
<sequence length="438" mass="49513">MKLMLIMSSVIIPLLVSVGTNSIHMTSSFFVYPWINSSVLGMYLTALAFFIVYVVLTSTHMKMHTDMKKYKQTVTTNLILLPSLFMLFNTKSMLLFFLSFEMCLLPIVYLTLSQGYQPERLKATFYFVMYTIISSLPLLFFMIWIKISSFSWSFNLMQSVGTLDINLLLSTGMIIAFASKLPLWGFHLWLPKAHVEAPMSGSMLLAALLLKLGGYGLAMFLMILSVYHGIYFFFMSLSIYGMMVVSVLMMSMVDTKKLIAYSSVIHMNMLFLGIIWGLQSSFVGASVMLLSHGFTAAGLFALLNTPFEGTKSRSSLLYKNFSLSQTGWLFFLVPFALYNMSMPPSMNFFCELWLMASALTQYTPLIILFAFVMFMSAVYNMGLVITTMGNNFSMKSDIKRNMIPSMVYSMLLGLSLPLLLGTTNYSMIFNTEFSQMSV</sequence>
<reference evidence="19" key="1">
    <citation type="journal article" date="2012" name="Mol. Biol. Rep.">
        <title>Molecular variability in the Celleporella hyalina (Bryozoa; Cheilostomata) species complex: evidence for cryptic speciation from complete mitochondrial genomes.</title>
        <authorList>
            <person name="Waeschenbach A."/>
            <person name="Porter J.S."/>
            <person name="Hughes R.N."/>
        </authorList>
    </citation>
    <scope>NUCLEOTIDE SEQUENCE</scope>
    <source>
        <strain evidence="19">N</strain>
    </source>
</reference>
<keyword evidence="13 16" id="KW-0496">Mitochondrion</keyword>
<feature type="transmembrane region" description="Helical" evidence="16">
    <location>
        <begin position="362"/>
        <end position="385"/>
    </location>
</feature>
<comment type="function">
    <text evidence="16">Core subunit of the mitochondrial membrane respiratory chain NADH dehydrogenase (Complex I) which catalyzes electron transfer from NADH through the respiratory chain, using ubiquinone as an electron acceptor. Essential for the catalytic activity and assembly of complex I.</text>
</comment>
<evidence type="ECO:0000256" key="6">
    <source>
        <dbReference type="ARBA" id="ARBA00022660"/>
    </source>
</evidence>
<dbReference type="GO" id="GO:0003954">
    <property type="term" value="F:NADH dehydrogenase activity"/>
    <property type="evidence" value="ECO:0007669"/>
    <property type="project" value="TreeGrafter"/>
</dbReference>
<name>I6PZT7_9BILA</name>
<geneLocation type="mitochondrion" evidence="19"/>
<evidence type="ECO:0000313" key="19">
    <source>
        <dbReference type="EMBL" id="AFJ53901.1"/>
    </source>
</evidence>
<dbReference type="GO" id="GO:0031966">
    <property type="term" value="C:mitochondrial membrane"/>
    <property type="evidence" value="ECO:0007669"/>
    <property type="project" value="UniProtKB-SubCell"/>
</dbReference>
<feature type="transmembrane region" description="Helical" evidence="16">
    <location>
        <begin position="258"/>
        <end position="276"/>
    </location>
</feature>
<dbReference type="AlphaFoldDB" id="I6PZT7"/>
<feature type="transmembrane region" description="Helical" evidence="16">
    <location>
        <begin position="202"/>
        <end position="224"/>
    </location>
</feature>
<comment type="similarity">
    <text evidence="2 16">Belongs to the complex I subunit 4 family.</text>
</comment>
<evidence type="ECO:0000256" key="4">
    <source>
        <dbReference type="ARBA" id="ARBA00021006"/>
    </source>
</evidence>
<feature type="transmembrane region" description="Helical" evidence="16">
    <location>
        <begin position="230"/>
        <end position="251"/>
    </location>
</feature>
<keyword evidence="8" id="KW-1278">Translocase</keyword>
<dbReference type="GO" id="GO:0008137">
    <property type="term" value="F:NADH dehydrogenase (ubiquinone) activity"/>
    <property type="evidence" value="ECO:0007669"/>
    <property type="project" value="UniProtKB-UniRule"/>
</dbReference>
<evidence type="ECO:0000256" key="13">
    <source>
        <dbReference type="ARBA" id="ARBA00023128"/>
    </source>
</evidence>
<dbReference type="PANTHER" id="PTHR43507:SF20">
    <property type="entry name" value="NADH-UBIQUINONE OXIDOREDUCTASE CHAIN 4"/>
    <property type="match status" value="1"/>
</dbReference>
<evidence type="ECO:0000256" key="16">
    <source>
        <dbReference type="RuleBase" id="RU003297"/>
    </source>
</evidence>
<organism evidence="19">
    <name type="scientific">Celleporella hyalina</name>
    <dbReference type="NCBI Taxonomy" id="60593"/>
    <lineage>
        <taxon>Eukaryota</taxon>
        <taxon>Metazoa</taxon>
        <taxon>Spiralia</taxon>
        <taxon>Lophotrochozoa</taxon>
        <taxon>Bryozoa</taxon>
        <taxon>Gymnolaemata</taxon>
        <taxon>Cheilostomatida</taxon>
        <taxon>Flustrina</taxon>
        <taxon>Hippothooidea</taxon>
        <taxon>Hippothoidae</taxon>
        <taxon>Celleporella</taxon>
    </lineage>
</organism>
<feature type="signal peptide" evidence="17">
    <location>
        <begin position="1"/>
        <end position="22"/>
    </location>
</feature>
<gene>
    <name evidence="19" type="primary">NAD4</name>
</gene>
<keyword evidence="14 16" id="KW-0472">Membrane</keyword>
<keyword evidence="17" id="KW-0732">Signal</keyword>
<evidence type="ECO:0000256" key="7">
    <source>
        <dbReference type="ARBA" id="ARBA00022692"/>
    </source>
</evidence>
<evidence type="ECO:0000259" key="18">
    <source>
        <dbReference type="Pfam" id="PF00361"/>
    </source>
</evidence>
<feature type="transmembrane region" description="Helical" evidence="16">
    <location>
        <begin position="282"/>
        <end position="304"/>
    </location>
</feature>
<evidence type="ECO:0000256" key="15">
    <source>
        <dbReference type="ARBA" id="ARBA00049551"/>
    </source>
</evidence>
<keyword evidence="5 16" id="KW-0813">Transport</keyword>
<dbReference type="GO" id="GO:0048039">
    <property type="term" value="F:ubiquinone binding"/>
    <property type="evidence" value="ECO:0007669"/>
    <property type="project" value="TreeGrafter"/>
</dbReference>
<feature type="transmembrane region" description="Helical" evidence="16">
    <location>
        <begin position="94"/>
        <end position="112"/>
    </location>
</feature>
<feature type="transmembrane region" description="Helical" evidence="16">
    <location>
        <begin position="165"/>
        <end position="190"/>
    </location>
</feature>
<dbReference type="InterPro" id="IPR003918">
    <property type="entry name" value="NADH_UbQ_OxRdtase"/>
</dbReference>
<accession>I6PZT7</accession>
<comment type="catalytic activity">
    <reaction evidence="15 16">
        <text>a ubiquinone + NADH + 5 H(+)(in) = a ubiquinol + NAD(+) + 4 H(+)(out)</text>
        <dbReference type="Rhea" id="RHEA:29091"/>
        <dbReference type="Rhea" id="RHEA-COMP:9565"/>
        <dbReference type="Rhea" id="RHEA-COMP:9566"/>
        <dbReference type="ChEBI" id="CHEBI:15378"/>
        <dbReference type="ChEBI" id="CHEBI:16389"/>
        <dbReference type="ChEBI" id="CHEBI:17976"/>
        <dbReference type="ChEBI" id="CHEBI:57540"/>
        <dbReference type="ChEBI" id="CHEBI:57945"/>
        <dbReference type="EC" id="7.1.1.2"/>
    </reaction>
</comment>
<evidence type="ECO:0000256" key="3">
    <source>
        <dbReference type="ARBA" id="ARBA00012944"/>
    </source>
</evidence>
<proteinExistence type="inferred from homology"/>
<dbReference type="InterPro" id="IPR001750">
    <property type="entry name" value="ND/Mrp_TM"/>
</dbReference>
<keyword evidence="6 16" id="KW-0679">Respiratory chain</keyword>
<evidence type="ECO:0000256" key="17">
    <source>
        <dbReference type="SAM" id="SignalP"/>
    </source>
</evidence>
<dbReference type="EMBL" id="JQ839275">
    <property type="protein sequence ID" value="AFJ53901.1"/>
    <property type="molecule type" value="Genomic_DNA"/>
</dbReference>
<evidence type="ECO:0000256" key="14">
    <source>
        <dbReference type="ARBA" id="ARBA00023136"/>
    </source>
</evidence>
<feature type="transmembrane region" description="Helical" evidence="16">
    <location>
        <begin position="406"/>
        <end position="428"/>
    </location>
</feature>
<comment type="subcellular location">
    <subcellularLocation>
        <location evidence="1 16">Mitochondrion membrane</location>
        <topology evidence="1 16">Multi-pass membrane protein</topology>
    </subcellularLocation>
</comment>
<dbReference type="PANTHER" id="PTHR43507">
    <property type="entry name" value="NADH-UBIQUINONE OXIDOREDUCTASE CHAIN 4"/>
    <property type="match status" value="1"/>
</dbReference>
<keyword evidence="10 16" id="KW-1133">Transmembrane helix</keyword>
<feature type="domain" description="NADH:quinone oxidoreductase/Mrp antiporter transmembrane" evidence="18">
    <location>
        <begin position="92"/>
        <end position="372"/>
    </location>
</feature>
<evidence type="ECO:0000256" key="8">
    <source>
        <dbReference type="ARBA" id="ARBA00022967"/>
    </source>
</evidence>
<evidence type="ECO:0000256" key="5">
    <source>
        <dbReference type="ARBA" id="ARBA00022448"/>
    </source>
</evidence>
<feature type="transmembrane region" description="Helical" evidence="16">
    <location>
        <begin position="38"/>
        <end position="58"/>
    </location>
</feature>
<keyword evidence="11 16" id="KW-0520">NAD</keyword>
<keyword evidence="7 16" id="KW-0812">Transmembrane</keyword>
<dbReference type="EC" id="7.1.1.2" evidence="3 16"/>
<protein>
    <recommendedName>
        <fullName evidence="4 16">NADH-ubiquinone oxidoreductase chain 4</fullName>
        <ecNumber evidence="3 16">7.1.1.2</ecNumber>
    </recommendedName>
</protein>
<evidence type="ECO:0000256" key="1">
    <source>
        <dbReference type="ARBA" id="ARBA00004225"/>
    </source>
</evidence>